<keyword evidence="1" id="KW-1133">Transmembrane helix</keyword>
<evidence type="ECO:0000313" key="2">
    <source>
        <dbReference type="EMBL" id="SHL22003.1"/>
    </source>
</evidence>
<dbReference type="RefSeq" id="WP_072932153.1">
    <property type="nucleotide sequence ID" value="NZ_BMFL01000001.1"/>
</dbReference>
<proteinExistence type="predicted"/>
<dbReference type="OrthoDB" id="1444767at2"/>
<dbReference type="AlphaFoldDB" id="A0A1M6YV76"/>
<organism evidence="2 3">
    <name type="scientific">Chishuiella changwenlii</name>
    <dbReference type="NCBI Taxonomy" id="1434701"/>
    <lineage>
        <taxon>Bacteria</taxon>
        <taxon>Pseudomonadati</taxon>
        <taxon>Bacteroidota</taxon>
        <taxon>Flavobacteriia</taxon>
        <taxon>Flavobacteriales</taxon>
        <taxon>Weeksellaceae</taxon>
        <taxon>Chishuiella</taxon>
    </lineage>
</organism>
<gene>
    <name evidence="2" type="ORF">SAMN05443634_10751</name>
</gene>
<evidence type="ECO:0000313" key="3">
    <source>
        <dbReference type="Proteomes" id="UP000184120"/>
    </source>
</evidence>
<protein>
    <submittedName>
        <fullName evidence="2">Uncharacterized protein</fullName>
    </submittedName>
</protein>
<feature type="transmembrane region" description="Helical" evidence="1">
    <location>
        <begin position="6"/>
        <end position="27"/>
    </location>
</feature>
<dbReference type="EMBL" id="FRBH01000007">
    <property type="protein sequence ID" value="SHL22003.1"/>
    <property type="molecule type" value="Genomic_DNA"/>
</dbReference>
<reference evidence="3" key="1">
    <citation type="submission" date="2016-11" db="EMBL/GenBank/DDBJ databases">
        <authorList>
            <person name="Varghese N."/>
            <person name="Submissions S."/>
        </authorList>
    </citation>
    <scope>NUCLEOTIDE SEQUENCE [LARGE SCALE GENOMIC DNA]</scope>
    <source>
        <strain evidence="3">DSM 27989</strain>
    </source>
</reference>
<name>A0A1M6YV76_9FLAO</name>
<keyword evidence="1" id="KW-0472">Membrane</keyword>
<evidence type="ECO:0000256" key="1">
    <source>
        <dbReference type="SAM" id="Phobius"/>
    </source>
</evidence>
<sequence>MKKKLIIYYIGILVFFTVLIFSVRYIVNTTRVFVGYNDGFNPIYIKWSVDERDSTLRIKDPLYLRKGYYLADNSESSLKEKDSILYADLFSDSLIVNKGSALNVKPPFYIWKEAKNDTLKFFKNGTTLKFVESANPFSRKNKK</sequence>
<dbReference type="Proteomes" id="UP000184120">
    <property type="component" value="Unassembled WGS sequence"/>
</dbReference>
<accession>A0A1M6YV76</accession>
<keyword evidence="1" id="KW-0812">Transmembrane</keyword>